<dbReference type="SUPFAM" id="SSF53448">
    <property type="entry name" value="Nucleotide-diphospho-sugar transferases"/>
    <property type="match status" value="1"/>
</dbReference>
<dbReference type="STRING" id="1349421.OI18_16035"/>
<sequence length="205" mass="22267">MRNDHTYAVVVLAAGASRRMGRPKQGLMYHGEPLVKHAVSAALEVSDRVLVVTGANKEVTEEAIAGMMVTLVHNEDWETGMASSIFAGIEYLEAGEDYDAGVIITTCDQPMLTADHLQALINEMETTGAGIVASVYSQTMATPAIFDRKYFHELKGLKGDRGAKELFVQHASDTRGIAFPGGEIDMDTETDYETLLKMKNDPGQV</sequence>
<dbReference type="PANTHER" id="PTHR43777">
    <property type="entry name" value="MOLYBDENUM COFACTOR CYTIDYLYLTRANSFERASE"/>
    <property type="match status" value="1"/>
</dbReference>
<evidence type="ECO:0000313" key="3">
    <source>
        <dbReference type="Proteomes" id="UP000031408"/>
    </source>
</evidence>
<evidence type="ECO:0000259" key="1">
    <source>
        <dbReference type="Pfam" id="PF12804"/>
    </source>
</evidence>
<dbReference type="InterPro" id="IPR029044">
    <property type="entry name" value="Nucleotide-diphossugar_trans"/>
</dbReference>
<evidence type="ECO:0000313" key="2">
    <source>
        <dbReference type="EMBL" id="KIC93669.1"/>
    </source>
</evidence>
<protein>
    <recommendedName>
        <fullName evidence="1">MobA-like NTP transferase domain-containing protein</fullName>
    </recommendedName>
</protein>
<reference evidence="2 3" key="1">
    <citation type="submission" date="2014-11" db="EMBL/GenBank/DDBJ databases">
        <title>Genome sequence of Flavihumibacter solisilvae 3-3.</title>
        <authorList>
            <person name="Zhou G."/>
            <person name="Li M."/>
            <person name="Wang G."/>
        </authorList>
    </citation>
    <scope>NUCLEOTIDE SEQUENCE [LARGE SCALE GENOMIC DNA]</scope>
    <source>
        <strain evidence="2 3">3-3</strain>
    </source>
</reference>
<dbReference type="PANTHER" id="PTHR43777:SF1">
    <property type="entry name" value="MOLYBDENUM COFACTOR CYTIDYLYLTRANSFERASE"/>
    <property type="match status" value="1"/>
</dbReference>
<comment type="caution">
    <text evidence="2">The sequence shown here is derived from an EMBL/GenBank/DDBJ whole genome shotgun (WGS) entry which is preliminary data.</text>
</comment>
<name>A0A0C1ITA8_9BACT</name>
<dbReference type="Gene3D" id="3.90.550.10">
    <property type="entry name" value="Spore Coat Polysaccharide Biosynthesis Protein SpsA, Chain A"/>
    <property type="match status" value="1"/>
</dbReference>
<dbReference type="CDD" id="cd04182">
    <property type="entry name" value="GT_2_like_f"/>
    <property type="match status" value="1"/>
</dbReference>
<feature type="domain" description="MobA-like NTP transferase" evidence="1">
    <location>
        <begin position="9"/>
        <end position="170"/>
    </location>
</feature>
<organism evidence="2 3">
    <name type="scientific">Flavihumibacter solisilvae</name>
    <dbReference type="NCBI Taxonomy" id="1349421"/>
    <lineage>
        <taxon>Bacteria</taxon>
        <taxon>Pseudomonadati</taxon>
        <taxon>Bacteroidota</taxon>
        <taxon>Chitinophagia</taxon>
        <taxon>Chitinophagales</taxon>
        <taxon>Chitinophagaceae</taxon>
        <taxon>Flavihumibacter</taxon>
    </lineage>
</organism>
<dbReference type="AlphaFoldDB" id="A0A0C1ITA8"/>
<dbReference type="InterPro" id="IPR025877">
    <property type="entry name" value="MobA-like_NTP_Trfase"/>
</dbReference>
<keyword evidence="3" id="KW-1185">Reference proteome</keyword>
<dbReference type="EMBL" id="JSVC01000018">
    <property type="protein sequence ID" value="KIC93669.1"/>
    <property type="molecule type" value="Genomic_DNA"/>
</dbReference>
<dbReference type="OrthoDB" id="9779263at2"/>
<dbReference type="GO" id="GO:0016779">
    <property type="term" value="F:nucleotidyltransferase activity"/>
    <property type="evidence" value="ECO:0007669"/>
    <property type="project" value="UniProtKB-ARBA"/>
</dbReference>
<dbReference type="Proteomes" id="UP000031408">
    <property type="component" value="Unassembled WGS sequence"/>
</dbReference>
<gene>
    <name evidence="2" type="ORF">OI18_16035</name>
</gene>
<proteinExistence type="predicted"/>
<dbReference type="RefSeq" id="WP_039141600.1">
    <property type="nucleotide sequence ID" value="NZ_JSVC01000018.1"/>
</dbReference>
<dbReference type="Pfam" id="PF12804">
    <property type="entry name" value="NTP_transf_3"/>
    <property type="match status" value="1"/>
</dbReference>
<accession>A0A0C1ITA8</accession>